<keyword evidence="1" id="KW-0689">Ribosomal protein</keyword>
<dbReference type="InterPro" id="IPR036870">
    <property type="entry name" value="Ribosomal_bS18_sf"/>
</dbReference>
<comment type="caution">
    <text evidence="4">The sequence shown here is derived from an EMBL/GenBank/DDBJ whole genome shotgun (WGS) entry which is preliminary data.</text>
</comment>
<dbReference type="GO" id="GO:1990904">
    <property type="term" value="C:ribonucleoprotein complex"/>
    <property type="evidence" value="ECO:0007669"/>
    <property type="project" value="UniProtKB-KW"/>
</dbReference>
<dbReference type="Proteomes" id="UP001608902">
    <property type="component" value="Unassembled WGS sequence"/>
</dbReference>
<evidence type="ECO:0000313" key="4">
    <source>
        <dbReference type="EMBL" id="MFH4981778.1"/>
    </source>
</evidence>
<dbReference type="InterPro" id="IPR001648">
    <property type="entry name" value="Ribosomal_bS18"/>
</dbReference>
<gene>
    <name evidence="4" type="ORF">AB6A40_008487</name>
</gene>
<protein>
    <submittedName>
        <fullName evidence="4">Uncharacterized protein</fullName>
    </submittedName>
</protein>
<dbReference type="Gene3D" id="4.10.640.10">
    <property type="entry name" value="Ribosomal protein S18"/>
    <property type="match status" value="1"/>
</dbReference>
<feature type="region of interest" description="Disordered" evidence="3">
    <location>
        <begin position="21"/>
        <end position="49"/>
    </location>
</feature>
<evidence type="ECO:0000256" key="2">
    <source>
        <dbReference type="ARBA" id="ARBA00023274"/>
    </source>
</evidence>
<keyword evidence="2" id="KW-0687">Ribonucleoprotein</keyword>
<dbReference type="Pfam" id="PF01084">
    <property type="entry name" value="Ribosomal_S18"/>
    <property type="match status" value="1"/>
</dbReference>
<evidence type="ECO:0000256" key="1">
    <source>
        <dbReference type="ARBA" id="ARBA00022980"/>
    </source>
</evidence>
<organism evidence="4 5">
    <name type="scientific">Gnathostoma spinigerum</name>
    <dbReference type="NCBI Taxonomy" id="75299"/>
    <lineage>
        <taxon>Eukaryota</taxon>
        <taxon>Metazoa</taxon>
        <taxon>Ecdysozoa</taxon>
        <taxon>Nematoda</taxon>
        <taxon>Chromadorea</taxon>
        <taxon>Rhabditida</taxon>
        <taxon>Spirurina</taxon>
        <taxon>Gnathostomatomorpha</taxon>
        <taxon>Gnathostomatoidea</taxon>
        <taxon>Gnathostomatidae</taxon>
        <taxon>Gnathostoma</taxon>
    </lineage>
</organism>
<dbReference type="GO" id="GO:0005840">
    <property type="term" value="C:ribosome"/>
    <property type="evidence" value="ECO:0007669"/>
    <property type="project" value="UniProtKB-KW"/>
</dbReference>
<dbReference type="AlphaFoldDB" id="A0ABD6EXH8"/>
<name>A0ABD6EXH8_9BILA</name>
<evidence type="ECO:0000313" key="5">
    <source>
        <dbReference type="Proteomes" id="UP001608902"/>
    </source>
</evidence>
<sequence>MLSLSKLKFVKHLKMALRCNASSSVTSSASTSVSQNNPPKSCNDDDAPIPLNANPYEREKRKCLLCKHDIELDYKNARLLQQFVSNFSGRVYDRYTDFLFSLSWLLQFFLSSGFIK</sequence>
<reference evidence="4 5" key="1">
    <citation type="submission" date="2024-08" db="EMBL/GenBank/DDBJ databases">
        <title>Gnathostoma spinigerum genome.</title>
        <authorList>
            <person name="Gonzalez-Bertolin B."/>
            <person name="Monzon S."/>
            <person name="Zaballos A."/>
            <person name="Jimenez P."/>
            <person name="Dekumyoy P."/>
            <person name="Varona S."/>
            <person name="Cuesta I."/>
            <person name="Sumanam S."/>
            <person name="Adisakwattana P."/>
            <person name="Gasser R.B."/>
            <person name="Hernandez-Gonzalez A."/>
            <person name="Young N.D."/>
            <person name="Perteguer M.J."/>
        </authorList>
    </citation>
    <scope>NUCLEOTIDE SEQUENCE [LARGE SCALE GENOMIC DNA]</scope>
    <source>
        <strain evidence="4">AL3</strain>
        <tissue evidence="4">Liver</tissue>
    </source>
</reference>
<feature type="compositionally biased region" description="Low complexity" evidence="3">
    <location>
        <begin position="21"/>
        <end position="34"/>
    </location>
</feature>
<evidence type="ECO:0000256" key="3">
    <source>
        <dbReference type="SAM" id="MobiDB-lite"/>
    </source>
</evidence>
<dbReference type="SUPFAM" id="SSF46911">
    <property type="entry name" value="Ribosomal protein S18"/>
    <property type="match status" value="1"/>
</dbReference>
<keyword evidence="5" id="KW-1185">Reference proteome</keyword>
<proteinExistence type="predicted"/>
<dbReference type="EMBL" id="JBGFUD010007862">
    <property type="protein sequence ID" value="MFH4981778.1"/>
    <property type="molecule type" value="Genomic_DNA"/>
</dbReference>
<accession>A0ABD6EXH8</accession>